<dbReference type="PROSITE" id="PS51228">
    <property type="entry name" value="ACB_2"/>
    <property type="match status" value="1"/>
</dbReference>
<dbReference type="PRINTS" id="PR00689">
    <property type="entry name" value="ACOABINDINGP"/>
</dbReference>
<keyword evidence="7" id="KW-1185">Reference proteome</keyword>
<dbReference type="PANTHER" id="PTHR23310:SF105">
    <property type="entry name" value="ACYL-COA-BINDING DOMAIN-CONTAINING PROTEIN 5"/>
    <property type="match status" value="1"/>
</dbReference>
<reference evidence="6 7" key="1">
    <citation type="journal article" date="2023" name="Hortic Res">
        <title>Pangenome of water caltrop reveals structural variations and asymmetric subgenome divergence after allopolyploidization.</title>
        <authorList>
            <person name="Zhang X."/>
            <person name="Chen Y."/>
            <person name="Wang L."/>
            <person name="Yuan Y."/>
            <person name="Fang M."/>
            <person name="Shi L."/>
            <person name="Lu R."/>
            <person name="Comes H.P."/>
            <person name="Ma Y."/>
            <person name="Chen Y."/>
            <person name="Huang G."/>
            <person name="Zhou Y."/>
            <person name="Zheng Z."/>
            <person name="Qiu Y."/>
        </authorList>
    </citation>
    <scope>NUCLEOTIDE SEQUENCE [LARGE SCALE GENOMIC DNA]</scope>
    <source>
        <tissue evidence="6">Roots</tissue>
    </source>
</reference>
<comment type="caution">
    <text evidence="6">The sequence shown here is derived from an EMBL/GenBank/DDBJ whole genome shotgun (WGS) entry which is preliminary data.</text>
</comment>
<dbReference type="AlphaFoldDB" id="A0AAN7JHJ0"/>
<evidence type="ECO:0000313" key="7">
    <source>
        <dbReference type="Proteomes" id="UP001345219"/>
    </source>
</evidence>
<feature type="region of interest" description="Disordered" evidence="3">
    <location>
        <begin position="132"/>
        <end position="211"/>
    </location>
</feature>
<feature type="compositionally biased region" description="Basic and acidic residues" evidence="3">
    <location>
        <begin position="96"/>
        <end position="119"/>
    </location>
</feature>
<comment type="similarity">
    <text evidence="1">Belongs to the ACBP family.</text>
</comment>
<feature type="signal peptide" evidence="4">
    <location>
        <begin position="1"/>
        <end position="30"/>
    </location>
</feature>
<accession>A0AAN7JHJ0</accession>
<feature type="compositionally biased region" description="Acidic residues" evidence="3">
    <location>
        <begin position="195"/>
        <end position="211"/>
    </location>
</feature>
<evidence type="ECO:0000256" key="2">
    <source>
        <dbReference type="ARBA" id="ARBA00023121"/>
    </source>
</evidence>
<dbReference type="EMBL" id="JAXIOK010000022">
    <property type="protein sequence ID" value="KAK4744024.1"/>
    <property type="molecule type" value="Genomic_DNA"/>
</dbReference>
<evidence type="ECO:0000259" key="5">
    <source>
        <dbReference type="PROSITE" id="PS51228"/>
    </source>
</evidence>
<feature type="chain" id="PRO_5043007854" description="ACB domain-containing protein" evidence="4">
    <location>
        <begin position="31"/>
        <end position="342"/>
    </location>
</feature>
<feature type="domain" description="ACB" evidence="5">
    <location>
        <begin position="219"/>
        <end position="307"/>
    </location>
</feature>
<evidence type="ECO:0000256" key="3">
    <source>
        <dbReference type="SAM" id="MobiDB-lite"/>
    </source>
</evidence>
<dbReference type="PANTHER" id="PTHR23310">
    <property type="entry name" value="ACYL-COA-BINDING PROTEIN, ACBP"/>
    <property type="match status" value="1"/>
</dbReference>
<name>A0AAN7JHJ0_9MYRT</name>
<feature type="region of interest" description="Disordered" evidence="3">
    <location>
        <begin position="90"/>
        <end position="119"/>
    </location>
</feature>
<proteinExistence type="inferred from homology"/>
<dbReference type="InterPro" id="IPR035984">
    <property type="entry name" value="Acyl-CoA-binding_sf"/>
</dbReference>
<dbReference type="GO" id="GO:0006631">
    <property type="term" value="P:fatty acid metabolic process"/>
    <property type="evidence" value="ECO:0007669"/>
    <property type="project" value="TreeGrafter"/>
</dbReference>
<dbReference type="InterPro" id="IPR000582">
    <property type="entry name" value="Acyl-CoA-binding_protein"/>
</dbReference>
<keyword evidence="4" id="KW-0732">Signal</keyword>
<evidence type="ECO:0000256" key="4">
    <source>
        <dbReference type="SAM" id="SignalP"/>
    </source>
</evidence>
<dbReference type="Pfam" id="PF00887">
    <property type="entry name" value="ACBP"/>
    <property type="match status" value="1"/>
</dbReference>
<protein>
    <recommendedName>
        <fullName evidence="5">ACB domain-containing protein</fullName>
    </recommendedName>
</protein>
<sequence>MELIRELFTTALLAVLFSFIVAKLVSVVMANDCAAQRQPKSGGGVGLEQATDVEEVKFQSRLTERGCQCESRVEHVEKTEEQVHRIAAEPIPFLDVETKQMEEKQEDRENEVEANHQDVQDRLLEAVEPAQRWAEEEKPDQCCLEEPSRGGDASVERNSSKTSTDQACVAEFKESKDSKSETVAVEEEISKREGDDGDVDDDDDDDDDDDWEGIEKTELEKDFVVAANFVCSGETNYSLESNDVKMQLYGLHKVATEGPCHEPQPMALKVSARAKWNAWQRLGNMSPDVAMGQYITLLSENVPNWKEGKHAVSSMHVVPCFFTSFSYSAMRSFLWCSLAGYC</sequence>
<dbReference type="SUPFAM" id="SSF47027">
    <property type="entry name" value="Acyl-CoA binding protein"/>
    <property type="match status" value="1"/>
</dbReference>
<dbReference type="GO" id="GO:0000062">
    <property type="term" value="F:fatty-acyl-CoA binding"/>
    <property type="evidence" value="ECO:0007669"/>
    <property type="project" value="InterPro"/>
</dbReference>
<dbReference type="InterPro" id="IPR014352">
    <property type="entry name" value="FERM/acyl-CoA-bd_prot_sf"/>
</dbReference>
<dbReference type="Proteomes" id="UP001345219">
    <property type="component" value="Chromosome 9"/>
</dbReference>
<feature type="compositionally biased region" description="Basic and acidic residues" evidence="3">
    <location>
        <begin position="171"/>
        <end position="180"/>
    </location>
</feature>
<gene>
    <name evidence="6" type="ORF">SAY87_010336</name>
</gene>
<feature type="compositionally biased region" description="Basic and acidic residues" evidence="3">
    <location>
        <begin position="133"/>
        <end position="159"/>
    </location>
</feature>
<dbReference type="Gene3D" id="1.20.80.10">
    <property type="match status" value="1"/>
</dbReference>
<evidence type="ECO:0000313" key="6">
    <source>
        <dbReference type="EMBL" id="KAK4744024.1"/>
    </source>
</evidence>
<organism evidence="6 7">
    <name type="scientific">Trapa incisa</name>
    <dbReference type="NCBI Taxonomy" id="236973"/>
    <lineage>
        <taxon>Eukaryota</taxon>
        <taxon>Viridiplantae</taxon>
        <taxon>Streptophyta</taxon>
        <taxon>Embryophyta</taxon>
        <taxon>Tracheophyta</taxon>
        <taxon>Spermatophyta</taxon>
        <taxon>Magnoliopsida</taxon>
        <taxon>eudicotyledons</taxon>
        <taxon>Gunneridae</taxon>
        <taxon>Pentapetalae</taxon>
        <taxon>rosids</taxon>
        <taxon>malvids</taxon>
        <taxon>Myrtales</taxon>
        <taxon>Lythraceae</taxon>
        <taxon>Trapa</taxon>
    </lineage>
</organism>
<evidence type="ECO:0000256" key="1">
    <source>
        <dbReference type="ARBA" id="ARBA00005567"/>
    </source>
</evidence>
<keyword evidence="2" id="KW-0446">Lipid-binding</keyword>